<feature type="domain" description="Ig-like" evidence="12">
    <location>
        <begin position="344"/>
        <end position="431"/>
    </location>
</feature>
<evidence type="ECO:0000256" key="11">
    <source>
        <dbReference type="SAM" id="SignalP"/>
    </source>
</evidence>
<keyword evidence="8" id="KW-0393">Immunoglobulin domain</keyword>
<feature type="domain" description="Fibronectin type-III" evidence="13">
    <location>
        <begin position="961"/>
        <end position="1061"/>
    </location>
</feature>
<dbReference type="CDD" id="cd00096">
    <property type="entry name" value="Ig"/>
    <property type="match status" value="1"/>
</dbReference>
<dbReference type="PROSITE" id="PS51257">
    <property type="entry name" value="PROKAR_LIPOPROTEIN"/>
    <property type="match status" value="1"/>
</dbReference>
<keyword evidence="14" id="KW-1185">Reference proteome</keyword>
<evidence type="ECO:0000256" key="7">
    <source>
        <dbReference type="ARBA" id="ARBA00023157"/>
    </source>
</evidence>
<feature type="signal peptide" evidence="11">
    <location>
        <begin position="1"/>
        <end position="27"/>
    </location>
</feature>
<feature type="domain" description="Ig-like" evidence="12">
    <location>
        <begin position="244"/>
        <end position="339"/>
    </location>
</feature>
<keyword evidence="5 10" id="KW-1133">Transmembrane helix</keyword>
<dbReference type="InterPro" id="IPR007110">
    <property type="entry name" value="Ig-like_dom"/>
</dbReference>
<dbReference type="Gene3D" id="2.60.40.10">
    <property type="entry name" value="Immunoglobulins"/>
    <property type="match status" value="11"/>
</dbReference>
<evidence type="ECO:0000259" key="12">
    <source>
        <dbReference type="PROSITE" id="PS50835"/>
    </source>
</evidence>
<dbReference type="GeneID" id="106180304"/>
<keyword evidence="6 10" id="KW-0472">Membrane</keyword>
<dbReference type="InterPro" id="IPR013098">
    <property type="entry name" value="Ig_I-set"/>
</dbReference>
<dbReference type="PROSITE" id="PS50835">
    <property type="entry name" value="IG_LIKE"/>
    <property type="match status" value="6"/>
</dbReference>
<feature type="domain" description="Fibronectin type-III" evidence="13">
    <location>
        <begin position="738"/>
        <end position="836"/>
    </location>
</feature>
<evidence type="ECO:0000256" key="9">
    <source>
        <dbReference type="SAM" id="MobiDB-lite"/>
    </source>
</evidence>
<evidence type="ECO:0000256" key="1">
    <source>
        <dbReference type="ARBA" id="ARBA00004479"/>
    </source>
</evidence>
<feature type="region of interest" description="Disordered" evidence="9">
    <location>
        <begin position="717"/>
        <end position="747"/>
    </location>
</feature>
<feature type="chain" id="PRO_5015180554" evidence="11">
    <location>
        <begin position="28"/>
        <end position="1282"/>
    </location>
</feature>
<dbReference type="STRING" id="7574.A0A2R2MQL7"/>
<dbReference type="OrthoDB" id="6244967at2759"/>
<dbReference type="SMART" id="SM00409">
    <property type="entry name" value="IG"/>
    <property type="match status" value="6"/>
</dbReference>
<dbReference type="KEGG" id="lak:106180304"/>
<evidence type="ECO:0000256" key="5">
    <source>
        <dbReference type="ARBA" id="ARBA00022989"/>
    </source>
</evidence>
<evidence type="ECO:0000256" key="2">
    <source>
        <dbReference type="ARBA" id="ARBA00022692"/>
    </source>
</evidence>
<dbReference type="InParanoid" id="A0A2R2MQL7"/>
<dbReference type="PANTHER" id="PTHR44170:SF6">
    <property type="entry name" value="CONTACTIN"/>
    <property type="match status" value="1"/>
</dbReference>
<keyword evidence="3" id="KW-0677">Repeat</keyword>
<gene>
    <name evidence="15" type="primary">LOC106180304</name>
</gene>
<evidence type="ECO:0000256" key="6">
    <source>
        <dbReference type="ARBA" id="ARBA00023136"/>
    </source>
</evidence>
<feature type="domain" description="Fibronectin type-III" evidence="13">
    <location>
        <begin position="1062"/>
        <end position="1150"/>
    </location>
</feature>
<evidence type="ECO:0000259" key="13">
    <source>
        <dbReference type="PROSITE" id="PS50853"/>
    </source>
</evidence>
<dbReference type="InterPro" id="IPR026966">
    <property type="entry name" value="Neurofascin/L1/NrCAM_C"/>
</dbReference>
<accession>A0A2R2MQL7</accession>
<dbReference type="CDD" id="cd00063">
    <property type="entry name" value="FN3"/>
    <property type="match status" value="5"/>
</dbReference>
<name>A0A2R2MQL7_LINAN</name>
<dbReference type="InterPro" id="IPR003598">
    <property type="entry name" value="Ig_sub2"/>
</dbReference>
<evidence type="ECO:0000256" key="8">
    <source>
        <dbReference type="ARBA" id="ARBA00023319"/>
    </source>
</evidence>
<keyword evidence="4" id="KW-0130">Cell adhesion</keyword>
<keyword evidence="7" id="KW-1015">Disulfide bond</keyword>
<dbReference type="InterPro" id="IPR003599">
    <property type="entry name" value="Ig_sub"/>
</dbReference>
<evidence type="ECO:0000313" key="14">
    <source>
        <dbReference type="Proteomes" id="UP000085678"/>
    </source>
</evidence>
<dbReference type="GO" id="GO:0016020">
    <property type="term" value="C:membrane"/>
    <property type="evidence" value="ECO:0007669"/>
    <property type="project" value="UniProtKB-SubCell"/>
</dbReference>
<dbReference type="InterPro" id="IPR003961">
    <property type="entry name" value="FN3_dom"/>
</dbReference>
<comment type="subcellular location">
    <subcellularLocation>
        <location evidence="1">Membrane</location>
        <topology evidence="1">Single-pass type I membrane protein</topology>
    </subcellularLocation>
</comment>
<organism evidence="14 15">
    <name type="scientific">Lingula anatina</name>
    <name type="common">Brachiopod</name>
    <name type="synonym">Lingula unguis</name>
    <dbReference type="NCBI Taxonomy" id="7574"/>
    <lineage>
        <taxon>Eukaryota</taxon>
        <taxon>Metazoa</taxon>
        <taxon>Spiralia</taxon>
        <taxon>Lophotrochozoa</taxon>
        <taxon>Brachiopoda</taxon>
        <taxon>Linguliformea</taxon>
        <taxon>Lingulata</taxon>
        <taxon>Lingulida</taxon>
        <taxon>Linguloidea</taxon>
        <taxon>Lingulidae</taxon>
        <taxon>Lingula</taxon>
    </lineage>
</organism>
<keyword evidence="11" id="KW-0732">Signal</keyword>
<dbReference type="Proteomes" id="UP000085678">
    <property type="component" value="Unplaced"/>
</dbReference>
<dbReference type="SMART" id="SM00408">
    <property type="entry name" value="IGc2"/>
    <property type="match status" value="6"/>
</dbReference>
<dbReference type="SUPFAM" id="SSF48726">
    <property type="entry name" value="Immunoglobulin"/>
    <property type="match status" value="6"/>
</dbReference>
<dbReference type="Pfam" id="PF13927">
    <property type="entry name" value="Ig_3"/>
    <property type="match status" value="2"/>
</dbReference>
<evidence type="ECO:0000256" key="4">
    <source>
        <dbReference type="ARBA" id="ARBA00022889"/>
    </source>
</evidence>
<dbReference type="InterPro" id="IPR036116">
    <property type="entry name" value="FN3_sf"/>
</dbReference>
<dbReference type="Pfam" id="PF13882">
    <property type="entry name" value="Bravo_FIGEY"/>
    <property type="match status" value="1"/>
</dbReference>
<feature type="domain" description="Ig-like" evidence="12">
    <location>
        <begin position="437"/>
        <end position="534"/>
    </location>
</feature>
<dbReference type="RefSeq" id="XP_023932540.1">
    <property type="nucleotide sequence ID" value="XM_024076772.1"/>
</dbReference>
<protein>
    <submittedName>
        <fullName evidence="15">Neuroglian-like</fullName>
    </submittedName>
</protein>
<feature type="domain" description="Ig-like" evidence="12">
    <location>
        <begin position="538"/>
        <end position="632"/>
    </location>
</feature>
<feature type="transmembrane region" description="Helical" evidence="10">
    <location>
        <begin position="1164"/>
        <end position="1186"/>
    </location>
</feature>
<reference evidence="15" key="1">
    <citation type="submission" date="2025-08" db="UniProtKB">
        <authorList>
            <consortium name="RefSeq"/>
        </authorList>
    </citation>
    <scope>IDENTIFICATION</scope>
    <source>
        <tissue evidence="15">Gonads</tissue>
    </source>
</reference>
<feature type="domain" description="Fibronectin type-III" evidence="13">
    <location>
        <begin position="637"/>
        <end position="733"/>
    </location>
</feature>
<feature type="region of interest" description="Disordered" evidence="9">
    <location>
        <begin position="1197"/>
        <end position="1282"/>
    </location>
</feature>
<evidence type="ECO:0000256" key="3">
    <source>
        <dbReference type="ARBA" id="ARBA00022737"/>
    </source>
</evidence>
<sequence>MARENAVFGIIVLGLLYSCYLVEDVHGQCTDLWSGPTEYPPYIDLQPDQLMQFKKRLAFTMECQASGNPAPTYTWYKNGQPFNPSGDTTMMTGLGNLNFDNPKESDAGIYQCVATNSKGTAVTHKVMLVEAIQNPFLNLRLQVKKPAVGQPFKLECENMPQTYPEPEITWEVEKKRGSRRSSFYMNDRVTLDHEGNLYFANVVPDDNMNGRPYACKVNNPFLRSSVMGPNVKLEPSGTISSVLPYAPILLWSSPSKVDALKDDEVQIKCIFGGYPTPRIKWYRKNGDISEPLNARGSSYEIEDYGMAVLFRSISYDDAQRYQCVGENTQGQSSHDIEISVESIPELEKEPTNIDIEEAETVRVECVATGMPTPVTEWFINGKPLKDVPLNPRRTDTLDYIEFTDLRKEDSAVIQCNASNENGYVFVNGYLNVMAEEPHFIQCPEPSVKKVVGDSANITCRIFGAPKPDMTWKLKDEVVSQGQVGTTGGDVGGARFVREATGNLIIKNLEKEDSGFYLCEAVNTYGHIQQSGELIVRYPTVIDNPPGNVRGTAGSVVTINCTASTDPEEEENLIVTWMKNGVKIDIKSNPRYRMNPDNSLVIDPAYVSDTADFSCNASNGLDSVVKSGSLVVSSPPGPPVDVLVDECGTRQARISWSKGAENNARILLYIIEYSVADDPGNWQQLKNISAPYSTVTLDLAPYKSYSFRVRAQNEAGIGEPSAVTENTKCTTPPEIPEKNPDNPRTEDRRPKTLVVLWDPLTKDELNGPGFHYKIRYRRTDLDRNTPFSEATVDDPDQGEIVIDSDTYRPYEIYVEAVNDIGTAQPPAQRITGFSGEGKPSIFPENFREDEDETATSDTVFVRWSPVKPEPETVKGKFMGYQIQYWLADEDESKMKRINVNATEETENSYGRGRRAADDVKASIPDLPPYAAITAQVAVRNRRFVGDACPPIDIKTAEGAPGPITNFEVSAKGPTLMDLKWEPPLVANGILTGYTIEYRTANESEDLGPVMVEEVTDPTQLTLRLSDLEPATNYRITLRAETGGGLGEELTRDAETMVMCPPNAPIVDIVAAETSMSVSWTPASDNPGTTFYVEYRRPDDNTWIRIPAEEGVNSVDIGRLDPGMEYEVRVIASNDPDSTEFETASPIETVRMAGAAALTEELGPGIWFAILLAIIILLIIILLLFCCIRRKSQNKYNVEEKEKLRPHSNGPQFSEFSRGAPGSQEPLEPEDADRPESESDSMDQYGENELGKFNEDGSFIGQYGRSQPGAKGQDSSRSAMQTFV</sequence>
<feature type="domain" description="Ig-like" evidence="12">
    <location>
        <begin position="135"/>
        <end position="234"/>
    </location>
</feature>
<dbReference type="SMART" id="SM00060">
    <property type="entry name" value="FN3"/>
    <property type="match status" value="5"/>
</dbReference>
<evidence type="ECO:0000313" key="15">
    <source>
        <dbReference type="RefSeq" id="XP_023932540.1"/>
    </source>
</evidence>
<dbReference type="Pfam" id="PF00041">
    <property type="entry name" value="fn3"/>
    <property type="match status" value="3"/>
</dbReference>
<dbReference type="GO" id="GO:0098609">
    <property type="term" value="P:cell-cell adhesion"/>
    <property type="evidence" value="ECO:0007669"/>
    <property type="project" value="TreeGrafter"/>
</dbReference>
<feature type="compositionally biased region" description="Polar residues" evidence="9">
    <location>
        <begin position="1271"/>
        <end position="1282"/>
    </location>
</feature>
<dbReference type="PROSITE" id="PS50853">
    <property type="entry name" value="FN3"/>
    <property type="match status" value="5"/>
</dbReference>
<dbReference type="InterPro" id="IPR013783">
    <property type="entry name" value="Ig-like_fold"/>
</dbReference>
<feature type="domain" description="Ig-like" evidence="12">
    <location>
        <begin position="40"/>
        <end position="123"/>
    </location>
</feature>
<feature type="domain" description="Fibronectin type-III" evidence="13">
    <location>
        <begin position="841"/>
        <end position="957"/>
    </location>
</feature>
<keyword evidence="2 10" id="KW-0812">Transmembrane</keyword>
<dbReference type="FunFam" id="2.60.40.10:FF:000032">
    <property type="entry name" value="palladin isoform X1"/>
    <property type="match status" value="2"/>
</dbReference>
<evidence type="ECO:0000256" key="10">
    <source>
        <dbReference type="SAM" id="Phobius"/>
    </source>
</evidence>
<feature type="compositionally biased region" description="Basic and acidic residues" evidence="9">
    <location>
        <begin position="734"/>
        <end position="747"/>
    </location>
</feature>
<dbReference type="Pfam" id="PF07679">
    <property type="entry name" value="I-set"/>
    <property type="match status" value="3"/>
</dbReference>
<proteinExistence type="predicted"/>
<dbReference type="PANTHER" id="PTHR44170">
    <property type="entry name" value="PROTEIN SIDEKICK"/>
    <property type="match status" value="1"/>
</dbReference>
<dbReference type="SUPFAM" id="SSF49265">
    <property type="entry name" value="Fibronectin type III"/>
    <property type="match status" value="3"/>
</dbReference>
<dbReference type="InterPro" id="IPR036179">
    <property type="entry name" value="Ig-like_dom_sf"/>
</dbReference>